<evidence type="ECO:0000313" key="1">
    <source>
        <dbReference type="EMBL" id="MEQ2467123.1"/>
    </source>
</evidence>
<dbReference type="EMBL" id="JBBMFN010000043">
    <property type="protein sequence ID" value="MEQ2467123.1"/>
    <property type="molecule type" value="Genomic_DNA"/>
</dbReference>
<accession>A0ABV1F3I9</accession>
<comment type="caution">
    <text evidence="1">The sequence shown here is derived from an EMBL/GenBank/DDBJ whole genome shotgun (WGS) entry which is preliminary data.</text>
</comment>
<dbReference type="Pfam" id="PF07293">
    <property type="entry name" value="DUF1450"/>
    <property type="match status" value="1"/>
</dbReference>
<dbReference type="InterPro" id="IPR009910">
    <property type="entry name" value="DUF1450"/>
</dbReference>
<gene>
    <name evidence="1" type="ORF">WMO63_15825</name>
</gene>
<keyword evidence="2" id="KW-1185">Reference proteome</keyword>
<dbReference type="RefSeq" id="WP_235248095.1">
    <property type="nucleotide sequence ID" value="NZ_JBBMFN010000043.1"/>
</dbReference>
<sequence>MFKPLIEFCLSNLASGAMEAKEILEQDDSLDVIDYGCLGYCGHCGESCFALVDGEIIKGEDSQELVKKVYQYLAEHPFA</sequence>
<protein>
    <submittedName>
        <fullName evidence="1">DUF1450 domain-containing protein</fullName>
    </submittedName>
</protein>
<name>A0ABV1F3I9_9BACI</name>
<dbReference type="Proteomes" id="UP001465426">
    <property type="component" value="Unassembled WGS sequence"/>
</dbReference>
<proteinExistence type="predicted"/>
<dbReference type="NCBIfam" id="NF010190">
    <property type="entry name" value="PRK13669.1"/>
    <property type="match status" value="1"/>
</dbReference>
<reference evidence="1 2" key="1">
    <citation type="submission" date="2024-03" db="EMBL/GenBank/DDBJ databases">
        <title>Human intestinal bacterial collection.</title>
        <authorList>
            <person name="Pauvert C."/>
            <person name="Hitch T.C.A."/>
            <person name="Clavel T."/>
        </authorList>
    </citation>
    <scope>NUCLEOTIDE SEQUENCE [LARGE SCALE GENOMIC DNA]</scope>
    <source>
        <strain evidence="1 2">CLA-SR-H024</strain>
    </source>
</reference>
<organism evidence="1 2">
    <name type="scientific">Niallia hominis</name>
    <dbReference type="NCBI Taxonomy" id="3133173"/>
    <lineage>
        <taxon>Bacteria</taxon>
        <taxon>Bacillati</taxon>
        <taxon>Bacillota</taxon>
        <taxon>Bacilli</taxon>
        <taxon>Bacillales</taxon>
        <taxon>Bacillaceae</taxon>
        <taxon>Niallia</taxon>
    </lineage>
</organism>
<evidence type="ECO:0000313" key="2">
    <source>
        <dbReference type="Proteomes" id="UP001465426"/>
    </source>
</evidence>